<protein>
    <submittedName>
        <fullName evidence="2">Uncharacterized protein</fullName>
    </submittedName>
</protein>
<feature type="compositionally biased region" description="Low complexity" evidence="1">
    <location>
        <begin position="22"/>
        <end position="33"/>
    </location>
</feature>
<comment type="caution">
    <text evidence="2">The sequence shown here is derived from an EMBL/GenBank/DDBJ whole genome shotgun (WGS) entry which is preliminary data.</text>
</comment>
<organism evidence="2 3">
    <name type="scientific">Trichonephila clavata</name>
    <name type="common">Joro spider</name>
    <name type="synonym">Nephila clavata</name>
    <dbReference type="NCBI Taxonomy" id="2740835"/>
    <lineage>
        <taxon>Eukaryota</taxon>
        <taxon>Metazoa</taxon>
        <taxon>Ecdysozoa</taxon>
        <taxon>Arthropoda</taxon>
        <taxon>Chelicerata</taxon>
        <taxon>Arachnida</taxon>
        <taxon>Araneae</taxon>
        <taxon>Araneomorphae</taxon>
        <taxon>Entelegynae</taxon>
        <taxon>Araneoidea</taxon>
        <taxon>Nephilidae</taxon>
        <taxon>Trichonephila</taxon>
    </lineage>
</organism>
<gene>
    <name evidence="2" type="ORF">TNCT_445691</name>
</gene>
<reference evidence="2" key="1">
    <citation type="submission" date="2020-07" db="EMBL/GenBank/DDBJ databases">
        <title>Multicomponent nature underlies the extraordinary mechanical properties of spider dragline silk.</title>
        <authorList>
            <person name="Kono N."/>
            <person name="Nakamura H."/>
            <person name="Mori M."/>
            <person name="Yoshida Y."/>
            <person name="Ohtoshi R."/>
            <person name="Malay A.D."/>
            <person name="Moran D.A.P."/>
            <person name="Tomita M."/>
            <person name="Numata K."/>
            <person name="Arakawa K."/>
        </authorList>
    </citation>
    <scope>NUCLEOTIDE SEQUENCE</scope>
</reference>
<dbReference type="OrthoDB" id="10410140at2759"/>
<dbReference type="Proteomes" id="UP000887116">
    <property type="component" value="Unassembled WGS sequence"/>
</dbReference>
<feature type="region of interest" description="Disordered" evidence="1">
    <location>
        <begin position="18"/>
        <end position="46"/>
    </location>
</feature>
<sequence>MDGRFPVMAHQLLPQHFLQTLSTSSDSQSGESSNDPNHSLHRFPDLLSNQQHDSLWTSGFNTPGNLRTHRF</sequence>
<accession>A0A8X6HJC7</accession>
<evidence type="ECO:0000313" key="3">
    <source>
        <dbReference type="Proteomes" id="UP000887116"/>
    </source>
</evidence>
<dbReference type="AlphaFoldDB" id="A0A8X6HJC7"/>
<proteinExistence type="predicted"/>
<dbReference type="EMBL" id="BMAO01008424">
    <property type="protein sequence ID" value="GFR23285.1"/>
    <property type="molecule type" value="Genomic_DNA"/>
</dbReference>
<keyword evidence="3" id="KW-1185">Reference proteome</keyword>
<name>A0A8X6HJC7_TRICU</name>
<evidence type="ECO:0000256" key="1">
    <source>
        <dbReference type="SAM" id="MobiDB-lite"/>
    </source>
</evidence>
<evidence type="ECO:0000313" key="2">
    <source>
        <dbReference type="EMBL" id="GFR23285.1"/>
    </source>
</evidence>